<comment type="caution">
    <text evidence="1">The sequence shown here is derived from an EMBL/GenBank/DDBJ whole genome shotgun (WGS) entry which is preliminary data.</text>
</comment>
<keyword evidence="2" id="KW-1185">Reference proteome</keyword>
<evidence type="ECO:0000313" key="2">
    <source>
        <dbReference type="Proteomes" id="UP000799764"/>
    </source>
</evidence>
<evidence type="ECO:0000313" key="1">
    <source>
        <dbReference type="EMBL" id="KAF2445920.1"/>
    </source>
</evidence>
<proteinExistence type="predicted"/>
<dbReference type="Proteomes" id="UP000799764">
    <property type="component" value="Unassembled WGS sequence"/>
</dbReference>
<dbReference type="AlphaFoldDB" id="A0A9P4PKW7"/>
<gene>
    <name evidence="1" type="ORF">P171DRAFT_276114</name>
</gene>
<accession>A0A9P4PKW7</accession>
<organism evidence="1 2">
    <name type="scientific">Karstenula rhodostoma CBS 690.94</name>
    <dbReference type="NCBI Taxonomy" id="1392251"/>
    <lineage>
        <taxon>Eukaryota</taxon>
        <taxon>Fungi</taxon>
        <taxon>Dikarya</taxon>
        <taxon>Ascomycota</taxon>
        <taxon>Pezizomycotina</taxon>
        <taxon>Dothideomycetes</taxon>
        <taxon>Pleosporomycetidae</taxon>
        <taxon>Pleosporales</taxon>
        <taxon>Massarineae</taxon>
        <taxon>Didymosphaeriaceae</taxon>
        <taxon>Karstenula</taxon>
    </lineage>
</organism>
<reference evidence="1" key="1">
    <citation type="journal article" date="2020" name="Stud. Mycol.">
        <title>101 Dothideomycetes genomes: a test case for predicting lifestyles and emergence of pathogens.</title>
        <authorList>
            <person name="Haridas S."/>
            <person name="Albert R."/>
            <person name="Binder M."/>
            <person name="Bloem J."/>
            <person name="Labutti K."/>
            <person name="Salamov A."/>
            <person name="Andreopoulos B."/>
            <person name="Baker S."/>
            <person name="Barry K."/>
            <person name="Bills G."/>
            <person name="Bluhm B."/>
            <person name="Cannon C."/>
            <person name="Castanera R."/>
            <person name="Culley D."/>
            <person name="Daum C."/>
            <person name="Ezra D."/>
            <person name="Gonzalez J."/>
            <person name="Henrissat B."/>
            <person name="Kuo A."/>
            <person name="Liang C."/>
            <person name="Lipzen A."/>
            <person name="Lutzoni F."/>
            <person name="Magnuson J."/>
            <person name="Mondo S."/>
            <person name="Nolan M."/>
            <person name="Ohm R."/>
            <person name="Pangilinan J."/>
            <person name="Park H.-J."/>
            <person name="Ramirez L."/>
            <person name="Alfaro M."/>
            <person name="Sun H."/>
            <person name="Tritt A."/>
            <person name="Yoshinaga Y."/>
            <person name="Zwiers L.-H."/>
            <person name="Turgeon B."/>
            <person name="Goodwin S."/>
            <person name="Spatafora J."/>
            <person name="Crous P."/>
            <person name="Grigoriev I."/>
        </authorList>
    </citation>
    <scope>NUCLEOTIDE SEQUENCE</scope>
    <source>
        <strain evidence="1">CBS 690.94</strain>
    </source>
</reference>
<sequence>MVCKPPCTALYLSSWRYAPYPLDMSRNKKILEKKGGVPRELQYLSCFHETSIIPGARSYIRLEYGPVAVEHASLQSVEWRMFHPIKRMLPQHAAQRAHVRDLALSGVINGRKANSVN</sequence>
<name>A0A9P4PKW7_9PLEO</name>
<dbReference type="EMBL" id="MU001499">
    <property type="protein sequence ID" value="KAF2445920.1"/>
    <property type="molecule type" value="Genomic_DNA"/>
</dbReference>
<protein>
    <submittedName>
        <fullName evidence="1">Uncharacterized protein</fullName>
    </submittedName>
</protein>